<comment type="caution">
    <text evidence="3">The sequence shown here is derived from an EMBL/GenBank/DDBJ whole genome shotgun (WGS) entry which is preliminary data.</text>
</comment>
<evidence type="ECO:0000256" key="1">
    <source>
        <dbReference type="SAM" id="MobiDB-lite"/>
    </source>
</evidence>
<dbReference type="PROSITE" id="PS51833">
    <property type="entry name" value="HDOD"/>
    <property type="match status" value="1"/>
</dbReference>
<dbReference type="AlphaFoldDB" id="A0A3P3VIY9"/>
<feature type="domain" description="HDOD" evidence="2">
    <location>
        <begin position="22"/>
        <end position="214"/>
    </location>
</feature>
<evidence type="ECO:0000313" key="4">
    <source>
        <dbReference type="Proteomes" id="UP000280792"/>
    </source>
</evidence>
<dbReference type="SUPFAM" id="SSF109604">
    <property type="entry name" value="HD-domain/PDEase-like"/>
    <property type="match status" value="1"/>
</dbReference>
<dbReference type="RefSeq" id="WP_125016035.1">
    <property type="nucleotide sequence ID" value="NZ_QWEZ01000002.1"/>
</dbReference>
<dbReference type="Proteomes" id="UP000280792">
    <property type="component" value="Unassembled WGS sequence"/>
</dbReference>
<dbReference type="Pfam" id="PF08668">
    <property type="entry name" value="HDOD"/>
    <property type="match status" value="1"/>
</dbReference>
<dbReference type="Gene3D" id="1.10.3210.10">
    <property type="entry name" value="Hypothetical protein af1432"/>
    <property type="match status" value="1"/>
</dbReference>
<dbReference type="InterPro" id="IPR029016">
    <property type="entry name" value="GAF-like_dom_sf"/>
</dbReference>
<organism evidence="3 4">
    <name type="scientific">Aestuariirhabdus litorea</name>
    <dbReference type="NCBI Taxonomy" id="2528527"/>
    <lineage>
        <taxon>Bacteria</taxon>
        <taxon>Pseudomonadati</taxon>
        <taxon>Pseudomonadota</taxon>
        <taxon>Gammaproteobacteria</taxon>
        <taxon>Oceanospirillales</taxon>
        <taxon>Aestuariirhabdaceae</taxon>
        <taxon>Aestuariirhabdus</taxon>
    </lineage>
</organism>
<proteinExistence type="predicted"/>
<gene>
    <name evidence="3" type="ORF">D0544_10585</name>
</gene>
<keyword evidence="4" id="KW-1185">Reference proteome</keyword>
<evidence type="ECO:0000259" key="2">
    <source>
        <dbReference type="PROSITE" id="PS51833"/>
    </source>
</evidence>
<reference evidence="3 4" key="2">
    <citation type="submission" date="2018-12" db="EMBL/GenBank/DDBJ databases">
        <title>Simiduia agarivorans gen. nov., sp. nov., a marine, agarolytic bacterium isolated from shallow coastal water from Keelung, Taiwan.</title>
        <authorList>
            <person name="Shieh W.Y."/>
        </authorList>
    </citation>
    <scope>NUCLEOTIDE SEQUENCE [LARGE SCALE GENOMIC DNA]</scope>
    <source>
        <strain evidence="3 4">GTF-13</strain>
    </source>
</reference>
<dbReference type="Gene3D" id="3.30.450.40">
    <property type="match status" value="1"/>
</dbReference>
<dbReference type="EMBL" id="QWEZ01000002">
    <property type="protein sequence ID" value="RRJ82324.1"/>
    <property type="molecule type" value="Genomic_DNA"/>
</dbReference>
<accession>A0A3P3VIY9</accession>
<dbReference type="InterPro" id="IPR013976">
    <property type="entry name" value="HDOD"/>
</dbReference>
<feature type="region of interest" description="Disordered" evidence="1">
    <location>
        <begin position="342"/>
        <end position="365"/>
    </location>
</feature>
<sequence>MSSDHTTYSMEHWQQLLTQNPLPVMARSHADVCDALKNEDVSLYRLAQLIRPCPVICLHVFAAVNRQRKPGAPRVNNLEHALSLMGLTPLEQLMASLEPIHPLRDLASQRYSQAITASYHAARQALCWYEYLNREASEGVFWSTLFAQMIRWPLWLYAPDAMQRLQDRQAQGGDPSQNEADVLGGTIDELALMMDSHWPLPRIDAHDLELMQSVSGSTWLQLSRVATKPSAQRYTHAPLYDRYLRLLHEDRAIKLIRNGHCGAVMLANRIAQEATHSWYSKGMRRLLRLLALFTSSDLEKAAELSHQAAINTSREQRDWLMPAPAAALLWPTPLHEPKIKPTEAVPASAQDSIQPAPPQRPPARKANPARFKEIYQQLTSAPQEIKDLPQLVDLLGEALFEGMGFDRVVIALPNKERSSLISFRRYGDDSLRFALDLTPASLLRSMMQKPAAIWIKGPSQQAIWSQIPAPFKKLVNHDQFFLRSLFAGSRSAALLFVDMGVSKRPLSDKHYQYFQTLCKAAGPALTHLAQGTKTSRQGSA</sequence>
<evidence type="ECO:0000313" key="3">
    <source>
        <dbReference type="EMBL" id="RRJ82324.1"/>
    </source>
</evidence>
<protein>
    <submittedName>
        <fullName evidence="3">HDOD domain-containing protein</fullName>
    </submittedName>
</protein>
<name>A0A3P3VIY9_9GAMM</name>
<reference evidence="3 4" key="1">
    <citation type="submission" date="2018-08" db="EMBL/GenBank/DDBJ databases">
        <authorList>
            <person name="Khan S.A."/>
        </authorList>
    </citation>
    <scope>NUCLEOTIDE SEQUENCE [LARGE SCALE GENOMIC DNA]</scope>
    <source>
        <strain evidence="3 4">GTF-13</strain>
    </source>
</reference>